<dbReference type="InterPro" id="IPR010982">
    <property type="entry name" value="Lambda_DNA-bd_dom_sf"/>
</dbReference>
<proteinExistence type="predicted"/>
<sequence length="91" mass="10538">MSQLMAPTHTNADQIPRLRRIREIMKEKESSFSLSAMAKRLSISRETLRLMLTGDRAIYLVMLEKIAQDLNVPVARILQAESWEQDPKEKI</sequence>
<keyword evidence="3" id="KW-1185">Reference proteome</keyword>
<dbReference type="SUPFAM" id="SSF47413">
    <property type="entry name" value="lambda repressor-like DNA-binding domains"/>
    <property type="match status" value="1"/>
</dbReference>
<dbReference type="KEGG" id="tab:CIG75_11140"/>
<dbReference type="InterPro" id="IPR001387">
    <property type="entry name" value="Cro/C1-type_HTH"/>
</dbReference>
<evidence type="ECO:0000313" key="2">
    <source>
        <dbReference type="EMBL" id="ASS75477.1"/>
    </source>
</evidence>
<dbReference type="Pfam" id="PF13443">
    <property type="entry name" value="HTH_26"/>
    <property type="match status" value="1"/>
</dbReference>
<dbReference type="OrthoDB" id="5683219at2"/>
<gene>
    <name evidence="2" type="ORF">CIG75_11140</name>
</gene>
<dbReference type="AlphaFoldDB" id="A0A223D263"/>
<dbReference type="PROSITE" id="PS50943">
    <property type="entry name" value="HTH_CROC1"/>
    <property type="match status" value="1"/>
</dbReference>
<reference evidence="2 3" key="1">
    <citation type="journal article" date="2015" name="Int. J. Syst. Evol. Microbiol.">
        <title>Tumebacillus algifaecis sp. nov., isolated from decomposing algal scum.</title>
        <authorList>
            <person name="Wu Y.F."/>
            <person name="Zhang B."/>
            <person name="Xing P."/>
            <person name="Wu Q.L."/>
            <person name="Liu S.J."/>
        </authorList>
    </citation>
    <scope>NUCLEOTIDE SEQUENCE [LARGE SCALE GENOMIC DNA]</scope>
    <source>
        <strain evidence="2 3">THMBR28</strain>
    </source>
</reference>
<organism evidence="2 3">
    <name type="scientific">Tumebacillus algifaecis</name>
    <dbReference type="NCBI Taxonomy" id="1214604"/>
    <lineage>
        <taxon>Bacteria</taxon>
        <taxon>Bacillati</taxon>
        <taxon>Bacillota</taxon>
        <taxon>Bacilli</taxon>
        <taxon>Bacillales</taxon>
        <taxon>Alicyclobacillaceae</taxon>
        <taxon>Tumebacillus</taxon>
    </lineage>
</organism>
<dbReference type="Proteomes" id="UP000214688">
    <property type="component" value="Chromosome"/>
</dbReference>
<feature type="domain" description="HTH cro/C1-type" evidence="1">
    <location>
        <begin position="21"/>
        <end position="77"/>
    </location>
</feature>
<name>A0A223D263_9BACL</name>
<dbReference type="CDD" id="cd00093">
    <property type="entry name" value="HTH_XRE"/>
    <property type="match status" value="1"/>
</dbReference>
<dbReference type="RefSeq" id="WP_094236721.1">
    <property type="nucleotide sequence ID" value="NZ_CP022657.1"/>
</dbReference>
<dbReference type="EMBL" id="CP022657">
    <property type="protein sequence ID" value="ASS75477.1"/>
    <property type="molecule type" value="Genomic_DNA"/>
</dbReference>
<dbReference type="Gene3D" id="1.10.260.40">
    <property type="entry name" value="lambda repressor-like DNA-binding domains"/>
    <property type="match status" value="1"/>
</dbReference>
<protein>
    <recommendedName>
        <fullName evidence="1">HTH cro/C1-type domain-containing protein</fullName>
    </recommendedName>
</protein>
<dbReference type="GO" id="GO:0003677">
    <property type="term" value="F:DNA binding"/>
    <property type="evidence" value="ECO:0007669"/>
    <property type="project" value="InterPro"/>
</dbReference>
<accession>A0A223D263</accession>
<evidence type="ECO:0000313" key="3">
    <source>
        <dbReference type="Proteomes" id="UP000214688"/>
    </source>
</evidence>
<evidence type="ECO:0000259" key="1">
    <source>
        <dbReference type="PROSITE" id="PS50943"/>
    </source>
</evidence>